<evidence type="ECO:0000313" key="2">
    <source>
        <dbReference type="EMBL" id="CAB4737744.1"/>
    </source>
</evidence>
<feature type="region of interest" description="Disordered" evidence="1">
    <location>
        <begin position="202"/>
        <end position="241"/>
    </location>
</feature>
<accession>A0A6J6SSJ6</accession>
<sequence>MKPPLESAAMISSALGRVVGVPSAYLQMSPIAQPIEIETPTPASAIPELMTATVTSEPITRMLRTFHGRLPMSRATVMKAMRPPRIGAVAVPPGPADPARAASSRGESRLEMTFVAIVSTTIVTRSATSASKSCRSRRRTTSAIDAAIGRPSVPMPPMMFNARTMRLGSSWAPVDRSVPSPAAVLVANQATRTMLAVSRMATTKRARSSGRRTRLGNEAEPGIAIGTASRDEAAASSPEALSREVTCASCQTGLVVM</sequence>
<proteinExistence type="predicted"/>
<dbReference type="AlphaFoldDB" id="A0A6J6SSJ6"/>
<organism evidence="2">
    <name type="scientific">freshwater metagenome</name>
    <dbReference type="NCBI Taxonomy" id="449393"/>
    <lineage>
        <taxon>unclassified sequences</taxon>
        <taxon>metagenomes</taxon>
        <taxon>ecological metagenomes</taxon>
    </lineage>
</organism>
<dbReference type="EMBL" id="CAEZYZ010000013">
    <property type="protein sequence ID" value="CAB4737744.1"/>
    <property type="molecule type" value="Genomic_DNA"/>
</dbReference>
<protein>
    <submittedName>
        <fullName evidence="2">Unannotated protein</fullName>
    </submittedName>
</protein>
<feature type="compositionally biased region" description="Basic residues" evidence="1">
    <location>
        <begin position="202"/>
        <end position="214"/>
    </location>
</feature>
<name>A0A6J6SSJ6_9ZZZZ</name>
<gene>
    <name evidence="2" type="ORF">UFOPK2810_00137</name>
</gene>
<feature type="region of interest" description="Disordered" evidence="1">
    <location>
        <begin position="129"/>
        <end position="150"/>
    </location>
</feature>
<reference evidence="2" key="1">
    <citation type="submission" date="2020-05" db="EMBL/GenBank/DDBJ databases">
        <authorList>
            <person name="Chiriac C."/>
            <person name="Salcher M."/>
            <person name="Ghai R."/>
            <person name="Kavagutti S V."/>
        </authorList>
    </citation>
    <scope>NUCLEOTIDE SEQUENCE</scope>
</reference>
<evidence type="ECO:0000256" key="1">
    <source>
        <dbReference type="SAM" id="MobiDB-lite"/>
    </source>
</evidence>